<organism evidence="1 2">
    <name type="scientific">Elysia crispata</name>
    <name type="common">lettuce slug</name>
    <dbReference type="NCBI Taxonomy" id="231223"/>
    <lineage>
        <taxon>Eukaryota</taxon>
        <taxon>Metazoa</taxon>
        <taxon>Spiralia</taxon>
        <taxon>Lophotrochozoa</taxon>
        <taxon>Mollusca</taxon>
        <taxon>Gastropoda</taxon>
        <taxon>Heterobranchia</taxon>
        <taxon>Euthyneura</taxon>
        <taxon>Panpulmonata</taxon>
        <taxon>Sacoglossa</taxon>
        <taxon>Placobranchoidea</taxon>
        <taxon>Plakobranchidae</taxon>
        <taxon>Elysia</taxon>
    </lineage>
</organism>
<dbReference type="CDD" id="cd00303">
    <property type="entry name" value="retropepsin_like"/>
    <property type="match status" value="1"/>
</dbReference>
<dbReference type="Proteomes" id="UP001283361">
    <property type="component" value="Unassembled WGS sequence"/>
</dbReference>
<reference evidence="1" key="1">
    <citation type="journal article" date="2023" name="G3 (Bethesda)">
        <title>A reference genome for the long-term kleptoplast-retaining sea slug Elysia crispata morphotype clarki.</title>
        <authorList>
            <person name="Eastman K.E."/>
            <person name="Pendleton A.L."/>
            <person name="Shaikh M.A."/>
            <person name="Suttiyut T."/>
            <person name="Ogas R."/>
            <person name="Tomko P."/>
            <person name="Gavelis G."/>
            <person name="Widhalm J.R."/>
            <person name="Wisecaver J.H."/>
        </authorList>
    </citation>
    <scope>NUCLEOTIDE SEQUENCE</scope>
    <source>
        <strain evidence="1">ECLA1</strain>
    </source>
</reference>
<name>A0AAE1CJP0_9GAST</name>
<feature type="non-terminal residue" evidence="1">
    <location>
        <position position="1"/>
    </location>
</feature>
<comment type="caution">
    <text evidence="1">The sequence shown here is derived from an EMBL/GenBank/DDBJ whole genome shotgun (WGS) entry which is preliminary data.</text>
</comment>
<evidence type="ECO:0000313" key="1">
    <source>
        <dbReference type="EMBL" id="KAK3700159.1"/>
    </source>
</evidence>
<dbReference type="EMBL" id="JAWDGP010007921">
    <property type="protein sequence ID" value="KAK3700159.1"/>
    <property type="molecule type" value="Genomic_DNA"/>
</dbReference>
<proteinExistence type="predicted"/>
<accession>A0AAE1CJP0</accession>
<keyword evidence="2" id="KW-1185">Reference proteome</keyword>
<gene>
    <name evidence="1" type="ORF">RRG08_047582</name>
</gene>
<sequence>MPIAVGFIDGKEVTVLRDSGCSCVVVRKGLASNQAQRKKVVPINLADGTTINAPVTVAKLDCPFFTGETEVVEMESPLYDVILGNIDGANCSGIIQQSEALAMETRSSTQKGIKRLLTPSLADTKNHGGGPEREASRGSFAGILIYPVVGSFVSPLHQTRRRDWTLAAIFRWDDCLSEKGRVTVLPDDLIIMGDWLSVAKGTGRLSSATSDWYIQKGNLLPAQPQYPQAVLDLGNQSPLQFE</sequence>
<evidence type="ECO:0000313" key="2">
    <source>
        <dbReference type="Proteomes" id="UP001283361"/>
    </source>
</evidence>
<dbReference type="AlphaFoldDB" id="A0AAE1CJP0"/>
<protein>
    <submittedName>
        <fullName evidence="1">Uncharacterized protein</fullName>
    </submittedName>
</protein>